<accession>A0A8S5TKV8</accession>
<organism evidence="1">
    <name type="scientific">Podoviridae sp. ctz6O13</name>
    <dbReference type="NCBI Taxonomy" id="2827757"/>
    <lineage>
        <taxon>Viruses</taxon>
        <taxon>Duplodnaviria</taxon>
        <taxon>Heunggongvirae</taxon>
        <taxon>Uroviricota</taxon>
        <taxon>Caudoviricetes</taxon>
    </lineage>
</organism>
<proteinExistence type="predicted"/>
<dbReference type="EMBL" id="BK032843">
    <property type="protein sequence ID" value="DAF63691.1"/>
    <property type="molecule type" value="Genomic_DNA"/>
</dbReference>
<name>A0A8S5TKV8_9CAUD</name>
<sequence length="64" mass="7342">MENRVGRSRRIKSSYLNYASSLVLSIVRCGICKKPLSDLQKTLPMKNPLYKGVLQFEDLKNVQL</sequence>
<protein>
    <submittedName>
        <fullName evidence="1">Recombinase zinc beta ribbon domain</fullName>
    </submittedName>
</protein>
<evidence type="ECO:0000313" key="1">
    <source>
        <dbReference type="EMBL" id="DAF63691.1"/>
    </source>
</evidence>
<reference evidence="1" key="1">
    <citation type="journal article" date="2021" name="Proc. Natl. Acad. Sci. U.S.A.">
        <title>A Catalog of Tens of Thousands of Viruses from Human Metagenomes Reveals Hidden Associations with Chronic Diseases.</title>
        <authorList>
            <person name="Tisza M.J."/>
            <person name="Buck C.B."/>
        </authorList>
    </citation>
    <scope>NUCLEOTIDE SEQUENCE</scope>
    <source>
        <strain evidence="1">Ctz6O13</strain>
    </source>
</reference>